<comment type="similarity">
    <text evidence="2">Belongs to the major facilitator superfamily. Monocarboxylate porter (TC 2.A.1.13) family.</text>
</comment>
<feature type="compositionally biased region" description="Basic and acidic residues" evidence="3">
    <location>
        <begin position="211"/>
        <end position="233"/>
    </location>
</feature>
<dbReference type="SUPFAM" id="SSF103473">
    <property type="entry name" value="MFS general substrate transporter"/>
    <property type="match status" value="1"/>
</dbReference>
<feature type="transmembrane region" description="Helical" evidence="4">
    <location>
        <begin position="177"/>
        <end position="200"/>
    </location>
</feature>
<comment type="subcellular location">
    <subcellularLocation>
        <location evidence="1">Membrane</location>
        <topology evidence="1">Multi-pass membrane protein</topology>
    </subcellularLocation>
</comment>
<reference evidence="6 7" key="1">
    <citation type="submission" date="2024-04" db="EMBL/GenBank/DDBJ databases">
        <title>Phyllosticta paracitricarpa is synonymous to the EU quarantine fungus P. citricarpa based on phylogenomic analyses.</title>
        <authorList>
            <consortium name="Lawrence Berkeley National Laboratory"/>
            <person name="Van Ingen-Buijs V.A."/>
            <person name="Van Westerhoven A.C."/>
            <person name="Haridas S."/>
            <person name="Skiadas P."/>
            <person name="Martin F."/>
            <person name="Groenewald J.Z."/>
            <person name="Crous P.W."/>
            <person name="Seidl M.F."/>
        </authorList>
    </citation>
    <scope>NUCLEOTIDE SEQUENCE [LARGE SCALE GENOMIC DNA]</scope>
    <source>
        <strain evidence="6 7">CBS 123374</strain>
    </source>
</reference>
<evidence type="ECO:0000313" key="7">
    <source>
        <dbReference type="Proteomes" id="UP001492380"/>
    </source>
</evidence>
<feature type="transmembrane region" description="Helical" evidence="4">
    <location>
        <begin position="145"/>
        <end position="165"/>
    </location>
</feature>
<gene>
    <name evidence="6" type="ORF">HDK90DRAFT_468366</name>
</gene>
<evidence type="ECO:0000256" key="4">
    <source>
        <dbReference type="SAM" id="Phobius"/>
    </source>
</evidence>
<keyword evidence="4" id="KW-0472">Membrane</keyword>
<dbReference type="InterPro" id="IPR020846">
    <property type="entry name" value="MFS_dom"/>
</dbReference>
<feature type="transmembrane region" description="Helical" evidence="4">
    <location>
        <begin position="439"/>
        <end position="461"/>
    </location>
</feature>
<dbReference type="InterPro" id="IPR036259">
    <property type="entry name" value="MFS_trans_sf"/>
</dbReference>
<keyword evidence="4" id="KW-1133">Transmembrane helix</keyword>
<evidence type="ECO:0000256" key="1">
    <source>
        <dbReference type="ARBA" id="ARBA00004141"/>
    </source>
</evidence>
<feature type="region of interest" description="Disordered" evidence="3">
    <location>
        <begin position="211"/>
        <end position="270"/>
    </location>
</feature>
<organism evidence="6 7">
    <name type="scientific">Phyllosticta capitalensis</name>
    <dbReference type="NCBI Taxonomy" id="121624"/>
    <lineage>
        <taxon>Eukaryota</taxon>
        <taxon>Fungi</taxon>
        <taxon>Dikarya</taxon>
        <taxon>Ascomycota</taxon>
        <taxon>Pezizomycotina</taxon>
        <taxon>Dothideomycetes</taxon>
        <taxon>Dothideomycetes incertae sedis</taxon>
        <taxon>Botryosphaeriales</taxon>
        <taxon>Phyllostictaceae</taxon>
        <taxon>Phyllosticta</taxon>
    </lineage>
</organism>
<keyword evidence="7" id="KW-1185">Reference proteome</keyword>
<protein>
    <submittedName>
        <fullName evidence="6">MFS transporter</fullName>
    </submittedName>
</protein>
<feature type="compositionally biased region" description="Polar residues" evidence="3">
    <location>
        <begin position="257"/>
        <end position="270"/>
    </location>
</feature>
<feature type="transmembrane region" description="Helical" evidence="4">
    <location>
        <begin position="376"/>
        <end position="400"/>
    </location>
</feature>
<evidence type="ECO:0000259" key="5">
    <source>
        <dbReference type="PROSITE" id="PS50850"/>
    </source>
</evidence>
<accession>A0ABR1YG96</accession>
<feature type="transmembrane region" description="Helical" evidence="4">
    <location>
        <begin position="20"/>
        <end position="45"/>
    </location>
</feature>
<dbReference type="EMBL" id="JBBWRZ010000009">
    <property type="protein sequence ID" value="KAK8228852.1"/>
    <property type="molecule type" value="Genomic_DNA"/>
</dbReference>
<evidence type="ECO:0000313" key="6">
    <source>
        <dbReference type="EMBL" id="KAK8228852.1"/>
    </source>
</evidence>
<feature type="transmembrane region" description="Helical" evidence="4">
    <location>
        <begin position="412"/>
        <end position="433"/>
    </location>
</feature>
<feature type="transmembrane region" description="Helical" evidence="4">
    <location>
        <begin position="279"/>
        <end position="303"/>
    </location>
</feature>
<feature type="transmembrane region" description="Helical" evidence="4">
    <location>
        <begin position="345"/>
        <end position="364"/>
    </location>
</feature>
<dbReference type="PANTHER" id="PTHR11360">
    <property type="entry name" value="MONOCARBOXYLATE TRANSPORTER"/>
    <property type="match status" value="1"/>
</dbReference>
<feature type="transmembrane region" description="Helical" evidence="4">
    <location>
        <begin position="57"/>
        <end position="76"/>
    </location>
</feature>
<keyword evidence="4" id="KW-0812">Transmembrane</keyword>
<dbReference type="PROSITE" id="PS50850">
    <property type="entry name" value="MFS"/>
    <property type="match status" value="1"/>
</dbReference>
<dbReference type="Proteomes" id="UP001492380">
    <property type="component" value="Unassembled WGS sequence"/>
</dbReference>
<dbReference type="Pfam" id="PF07690">
    <property type="entry name" value="MFS_1"/>
    <property type="match status" value="1"/>
</dbReference>
<dbReference type="InterPro" id="IPR011701">
    <property type="entry name" value="MFS"/>
</dbReference>
<dbReference type="PANTHER" id="PTHR11360:SF234">
    <property type="entry name" value="MFS-TYPE TRANSPORTER DBAD-RELATED"/>
    <property type="match status" value="1"/>
</dbReference>
<dbReference type="InterPro" id="IPR050327">
    <property type="entry name" value="Proton-linked_MCT"/>
</dbReference>
<name>A0ABR1YG96_9PEZI</name>
<proteinExistence type="inferred from homology"/>
<comment type="caution">
    <text evidence="6">The sequence shown here is derived from an EMBL/GenBank/DDBJ whole genome shotgun (WGS) entry which is preliminary data.</text>
</comment>
<feature type="transmembrane region" description="Helical" evidence="4">
    <location>
        <begin position="118"/>
        <end position="139"/>
    </location>
</feature>
<feature type="domain" description="Major facilitator superfamily (MFS) profile" evidence="5">
    <location>
        <begin position="16"/>
        <end position="467"/>
    </location>
</feature>
<evidence type="ECO:0000256" key="2">
    <source>
        <dbReference type="ARBA" id="ARBA00006727"/>
    </source>
</evidence>
<sequence>MLDQNNGLQPPNGGLRAWSVVLGSFLLQMSSFGYINACGIFQFYYQEVLLPNKSSQQLAWITTLQVFLLFALGPPVGHLVDKYGSRPVIAPFAALGVLALGLLSLCKEYYQIMLCQGLLFGLATSGTTLPAVVSVSQWFSTKRGLAVGLASSGSSFGGVFFPIMVSKLIQNRGFPAAVRWSALIVGVSLFIGVLCCASPFPSKRAQVQAHRRDSVDVESKHSCGDSIKSKHSDDDQDSISVDPPRISNEPMADQNKIEGSTTEQQPTKASGFSGLRHNAFAWTAFVIGGFFCMWSLLAPFNYLPEMAVQNGMSVNLAQYTVSIANAGSMIGRVLPGKLSDHIGQFNVMCLVTAGSAITLLAFWLPLSFHPSNAGIVVFAVVYGFVSGGFVSLCSPCVIALVDGRLEDLGIKFGLGCICLALGALVGLPVLGAVRDNLNGSFHGLIGVAGAVMTLGFICMTMTRIKKGGWKLTAKV</sequence>
<feature type="transmembrane region" description="Helical" evidence="4">
    <location>
        <begin position="88"/>
        <end position="106"/>
    </location>
</feature>
<evidence type="ECO:0000256" key="3">
    <source>
        <dbReference type="SAM" id="MobiDB-lite"/>
    </source>
</evidence>
<dbReference type="Gene3D" id="1.20.1250.20">
    <property type="entry name" value="MFS general substrate transporter like domains"/>
    <property type="match status" value="2"/>
</dbReference>